<dbReference type="InterPro" id="IPR001544">
    <property type="entry name" value="Aminotrans_IV"/>
</dbReference>
<name>A0ABT5YXH0_9ACTN</name>
<keyword evidence="8 17" id="KW-0028">Amino-acid biosynthesis</keyword>
<dbReference type="CDD" id="cd01557">
    <property type="entry name" value="BCAT_beta_family"/>
    <property type="match status" value="1"/>
</dbReference>
<dbReference type="InterPro" id="IPR043131">
    <property type="entry name" value="BCAT-like_N"/>
</dbReference>
<dbReference type="PANTHER" id="PTHR42743">
    <property type="entry name" value="AMINO-ACID AMINOTRANSFERASE"/>
    <property type="match status" value="1"/>
</dbReference>
<keyword evidence="19" id="KW-1185">Reference proteome</keyword>
<dbReference type="EC" id="2.6.1.42" evidence="17"/>
<evidence type="ECO:0000256" key="8">
    <source>
        <dbReference type="ARBA" id="ARBA00022605"/>
    </source>
</evidence>
<evidence type="ECO:0000256" key="16">
    <source>
        <dbReference type="RuleBase" id="RU004516"/>
    </source>
</evidence>
<comment type="pathway">
    <text evidence="3 17">Amino-acid biosynthesis; L-isoleucine biosynthesis; L-isoleucine from 2-oxobutanoate: step 4/4.</text>
</comment>
<evidence type="ECO:0000256" key="10">
    <source>
        <dbReference type="ARBA" id="ARBA00022898"/>
    </source>
</evidence>
<dbReference type="InterPro" id="IPR036038">
    <property type="entry name" value="Aminotransferase-like"/>
</dbReference>
<evidence type="ECO:0000256" key="7">
    <source>
        <dbReference type="ARBA" id="ARBA00022576"/>
    </source>
</evidence>
<dbReference type="InterPro" id="IPR043132">
    <property type="entry name" value="BCAT-like_C"/>
</dbReference>
<evidence type="ECO:0000256" key="17">
    <source>
        <dbReference type="RuleBase" id="RU364094"/>
    </source>
</evidence>
<dbReference type="GO" id="GO:0004084">
    <property type="term" value="F:branched-chain-amino-acid transaminase activity"/>
    <property type="evidence" value="ECO:0007669"/>
    <property type="project" value="UniProtKB-EC"/>
</dbReference>
<sequence>MKLEPTGTIWMDGEFVPWDQAQVHVLTPSLHYGWGVYEGIRAYPTADGPAVFRLREHLERLHDSARVYLMDPGWTVDQLIDASVELLRRVGLDSAYLRPIVYLGYGTMGVAPQLDSARVAIAAWPWGSYLGEKAEREGCRLAVSSWQRNGIHSVPPLAKATGAYVNSALAKVAAIRAGYDDALMLTPTGHVAEASAANIFAIRDGVLVTPPVSDNILPGITRQSIITLARDQGLAVEERSLTRGELYVADEAFLTGTATELVPVASVDDRAVTAGGCGPITKQLREAFTDVVHGRNPTYRHWLEYV</sequence>
<dbReference type="InterPro" id="IPR018300">
    <property type="entry name" value="Aminotrans_IV_CS"/>
</dbReference>
<comment type="caution">
    <text evidence="18">The sequence shown here is derived from an EMBL/GenBank/DDBJ whole genome shotgun (WGS) entry which is preliminary data.</text>
</comment>
<proteinExistence type="inferred from homology"/>
<dbReference type="SUPFAM" id="SSF56752">
    <property type="entry name" value="D-aminoacid aminotransferase-like PLP-dependent enzymes"/>
    <property type="match status" value="1"/>
</dbReference>
<comment type="catalytic activity">
    <reaction evidence="12 17">
        <text>L-valine + 2-oxoglutarate = 3-methyl-2-oxobutanoate + L-glutamate</text>
        <dbReference type="Rhea" id="RHEA:24813"/>
        <dbReference type="ChEBI" id="CHEBI:11851"/>
        <dbReference type="ChEBI" id="CHEBI:16810"/>
        <dbReference type="ChEBI" id="CHEBI:29985"/>
        <dbReference type="ChEBI" id="CHEBI:57762"/>
        <dbReference type="EC" id="2.6.1.42"/>
    </reaction>
</comment>
<dbReference type="RefSeq" id="WP_275812174.1">
    <property type="nucleotide sequence ID" value="NZ_BAAANM010000004.1"/>
</dbReference>
<comment type="pathway">
    <text evidence="5 17">Amino-acid biosynthesis; L-leucine biosynthesis; L-leucine from 3-methyl-2-oxobutanoate: step 4/4.</text>
</comment>
<evidence type="ECO:0000256" key="15">
    <source>
        <dbReference type="RuleBase" id="RU004106"/>
    </source>
</evidence>
<comment type="pathway">
    <text evidence="4 17">Amino-acid biosynthesis; L-valine biosynthesis; L-valine from pyruvate: step 4/4.</text>
</comment>
<dbReference type="Gene3D" id="3.30.470.10">
    <property type="match status" value="1"/>
</dbReference>
<dbReference type="InterPro" id="IPR050571">
    <property type="entry name" value="Class-IV_PLP-Dep_Aminotrnsfr"/>
</dbReference>
<evidence type="ECO:0000256" key="9">
    <source>
        <dbReference type="ARBA" id="ARBA00022679"/>
    </source>
</evidence>
<dbReference type="NCBIfam" id="NF005146">
    <property type="entry name" value="PRK06606.1"/>
    <property type="match status" value="1"/>
</dbReference>
<comment type="catalytic activity">
    <reaction evidence="13 17">
        <text>L-isoleucine + 2-oxoglutarate = (S)-3-methyl-2-oxopentanoate + L-glutamate</text>
        <dbReference type="Rhea" id="RHEA:24801"/>
        <dbReference type="ChEBI" id="CHEBI:16810"/>
        <dbReference type="ChEBI" id="CHEBI:29985"/>
        <dbReference type="ChEBI" id="CHEBI:35146"/>
        <dbReference type="ChEBI" id="CHEBI:58045"/>
        <dbReference type="EC" id="2.6.1.42"/>
    </reaction>
</comment>
<evidence type="ECO:0000256" key="5">
    <source>
        <dbReference type="ARBA" id="ARBA00005072"/>
    </source>
</evidence>
<dbReference type="PROSITE" id="PS00770">
    <property type="entry name" value="AA_TRANSFER_CLASS_4"/>
    <property type="match status" value="1"/>
</dbReference>
<dbReference type="Proteomes" id="UP001220022">
    <property type="component" value="Unassembled WGS sequence"/>
</dbReference>
<protein>
    <recommendedName>
        <fullName evidence="17">Branched-chain-amino-acid aminotransferase</fullName>
        <shortName evidence="17">BCAT</shortName>
        <ecNumber evidence="17">2.6.1.42</ecNumber>
    </recommendedName>
</protein>
<evidence type="ECO:0000256" key="13">
    <source>
        <dbReference type="ARBA" id="ARBA00048798"/>
    </source>
</evidence>
<keyword evidence="7 17" id="KW-0032">Aminotransferase</keyword>
<organism evidence="18 19">
    <name type="scientific">Streptantibioticus ferralitis</name>
    <dbReference type="NCBI Taxonomy" id="236510"/>
    <lineage>
        <taxon>Bacteria</taxon>
        <taxon>Bacillati</taxon>
        <taxon>Actinomycetota</taxon>
        <taxon>Actinomycetes</taxon>
        <taxon>Kitasatosporales</taxon>
        <taxon>Streptomycetaceae</taxon>
        <taxon>Streptantibioticus</taxon>
    </lineage>
</organism>
<accession>A0ABT5YXH0</accession>
<comment type="cofactor">
    <cofactor evidence="1 16">
        <name>pyridoxal 5'-phosphate</name>
        <dbReference type="ChEBI" id="CHEBI:597326"/>
    </cofactor>
</comment>
<dbReference type="NCBIfam" id="TIGR01122">
    <property type="entry name" value="ilvE_I"/>
    <property type="match status" value="1"/>
</dbReference>
<evidence type="ECO:0000256" key="1">
    <source>
        <dbReference type="ARBA" id="ARBA00001933"/>
    </source>
</evidence>
<dbReference type="InterPro" id="IPR005785">
    <property type="entry name" value="B_amino_transI"/>
</dbReference>
<dbReference type="Pfam" id="PF01063">
    <property type="entry name" value="Aminotran_4"/>
    <property type="match status" value="1"/>
</dbReference>
<dbReference type="InterPro" id="IPR033939">
    <property type="entry name" value="BCAT_family"/>
</dbReference>
<gene>
    <name evidence="17" type="primary">ilvE</name>
    <name evidence="18" type="ORF">P2L57_11295</name>
</gene>
<keyword evidence="11 17" id="KW-0100">Branched-chain amino acid biosynthesis</keyword>
<comment type="catalytic activity">
    <reaction evidence="14 17">
        <text>L-leucine + 2-oxoglutarate = 4-methyl-2-oxopentanoate + L-glutamate</text>
        <dbReference type="Rhea" id="RHEA:18321"/>
        <dbReference type="ChEBI" id="CHEBI:16810"/>
        <dbReference type="ChEBI" id="CHEBI:17865"/>
        <dbReference type="ChEBI" id="CHEBI:29985"/>
        <dbReference type="ChEBI" id="CHEBI:57427"/>
        <dbReference type="EC" id="2.6.1.42"/>
    </reaction>
</comment>
<evidence type="ECO:0000256" key="14">
    <source>
        <dbReference type="ARBA" id="ARBA00049229"/>
    </source>
</evidence>
<evidence type="ECO:0000313" key="19">
    <source>
        <dbReference type="Proteomes" id="UP001220022"/>
    </source>
</evidence>
<dbReference type="Gene3D" id="3.20.10.10">
    <property type="entry name" value="D-amino Acid Aminotransferase, subunit A, domain 2"/>
    <property type="match status" value="1"/>
</dbReference>
<evidence type="ECO:0000256" key="2">
    <source>
        <dbReference type="ARBA" id="ARBA00003109"/>
    </source>
</evidence>
<evidence type="ECO:0000256" key="3">
    <source>
        <dbReference type="ARBA" id="ARBA00004824"/>
    </source>
</evidence>
<dbReference type="PANTHER" id="PTHR42743:SF11">
    <property type="entry name" value="AMINODEOXYCHORISMATE LYASE"/>
    <property type="match status" value="1"/>
</dbReference>
<keyword evidence="9 17" id="KW-0808">Transferase</keyword>
<comment type="similarity">
    <text evidence="6 15">Belongs to the class-IV pyridoxal-phosphate-dependent aminotransferase family.</text>
</comment>
<evidence type="ECO:0000313" key="18">
    <source>
        <dbReference type="EMBL" id="MDF2256298.1"/>
    </source>
</evidence>
<comment type="function">
    <text evidence="2 17">Acts on leucine, isoleucine and valine.</text>
</comment>
<evidence type="ECO:0000256" key="12">
    <source>
        <dbReference type="ARBA" id="ARBA00048212"/>
    </source>
</evidence>
<evidence type="ECO:0000256" key="6">
    <source>
        <dbReference type="ARBA" id="ARBA00009320"/>
    </source>
</evidence>
<reference evidence="18 19" key="1">
    <citation type="submission" date="2023-03" db="EMBL/GenBank/DDBJ databases">
        <title>Draft genome sequence of type strain Streptomyces ferralitis JCM 14344.</title>
        <authorList>
            <person name="Klaysubun C."/>
            <person name="Duangmal K."/>
        </authorList>
    </citation>
    <scope>NUCLEOTIDE SEQUENCE [LARGE SCALE GENOMIC DNA]</scope>
    <source>
        <strain evidence="18 19">JCM 14344</strain>
    </source>
</reference>
<dbReference type="EMBL" id="JARHTQ010000006">
    <property type="protein sequence ID" value="MDF2256298.1"/>
    <property type="molecule type" value="Genomic_DNA"/>
</dbReference>
<evidence type="ECO:0000256" key="11">
    <source>
        <dbReference type="ARBA" id="ARBA00023304"/>
    </source>
</evidence>
<keyword evidence="10 16" id="KW-0663">Pyridoxal phosphate</keyword>
<evidence type="ECO:0000256" key="4">
    <source>
        <dbReference type="ARBA" id="ARBA00004931"/>
    </source>
</evidence>